<dbReference type="RefSeq" id="WP_147632394.1">
    <property type="nucleotide sequence ID" value="NZ_JAJEQE010000060.1"/>
</dbReference>
<keyword evidence="3 7" id="KW-0812">Transmembrane</keyword>
<comment type="similarity">
    <text evidence="2">Belongs to the peptidase S54 family.</text>
</comment>
<dbReference type="Proteomes" id="UP001299235">
    <property type="component" value="Unassembled WGS sequence"/>
</dbReference>
<evidence type="ECO:0000256" key="2">
    <source>
        <dbReference type="ARBA" id="ARBA00009045"/>
    </source>
</evidence>
<feature type="transmembrane region" description="Helical" evidence="7">
    <location>
        <begin position="156"/>
        <end position="173"/>
    </location>
</feature>
<organism evidence="9 10">
    <name type="scientific">Hominisplanchenecus faecis</name>
    <dbReference type="NCBI Taxonomy" id="2885351"/>
    <lineage>
        <taxon>Bacteria</taxon>
        <taxon>Bacillati</taxon>
        <taxon>Bacillota</taxon>
        <taxon>Clostridia</taxon>
        <taxon>Lachnospirales</taxon>
        <taxon>Lachnospiraceae</taxon>
        <taxon>Hominisplanchenecus</taxon>
    </lineage>
</organism>
<name>A0ABS8EY96_9FIRM</name>
<proteinExistence type="inferred from homology"/>
<evidence type="ECO:0000256" key="1">
    <source>
        <dbReference type="ARBA" id="ARBA00004141"/>
    </source>
</evidence>
<evidence type="ECO:0000313" key="10">
    <source>
        <dbReference type="Proteomes" id="UP001299235"/>
    </source>
</evidence>
<dbReference type="PANTHER" id="PTHR43731">
    <property type="entry name" value="RHOMBOID PROTEASE"/>
    <property type="match status" value="1"/>
</dbReference>
<dbReference type="EMBL" id="JAJEQE010000060">
    <property type="protein sequence ID" value="MCC2150182.1"/>
    <property type="molecule type" value="Genomic_DNA"/>
</dbReference>
<reference evidence="9 10" key="1">
    <citation type="submission" date="2021-10" db="EMBL/GenBank/DDBJ databases">
        <title>Anaerobic single-cell dispensing facilitates the cultivation of human gut bacteria.</title>
        <authorList>
            <person name="Afrizal A."/>
        </authorList>
    </citation>
    <scope>NUCLEOTIDE SEQUENCE [LARGE SCALE GENOMIC DNA]</scope>
    <source>
        <strain evidence="9 10">CLA-AA-H246</strain>
    </source>
</reference>
<keyword evidence="10" id="KW-1185">Reference proteome</keyword>
<sequence>MDEIRDFLRSRSVANLTIVIINVAVFLILSCFGDTENADFMAAHGASYTPYIVQDGKYYLLITSMFLHFGLSHLFNNMVVLIFMGDILEKKLGKIRYLLIYFGGGIAGNCLSVYMDIKRAEFPVSAGASGAIFAVMGAILWLVIKNKGKLDDISGRKFVLMIVLSVFQGYTSMGVDNSAHIGGLIMGFLLCMILSIGVKQSEDDYLTYD</sequence>
<evidence type="ECO:0000256" key="7">
    <source>
        <dbReference type="SAM" id="Phobius"/>
    </source>
</evidence>
<evidence type="ECO:0000256" key="3">
    <source>
        <dbReference type="ARBA" id="ARBA00022692"/>
    </source>
</evidence>
<feature type="transmembrane region" description="Helical" evidence="7">
    <location>
        <begin position="95"/>
        <end position="114"/>
    </location>
</feature>
<evidence type="ECO:0000256" key="6">
    <source>
        <dbReference type="ARBA" id="ARBA00023136"/>
    </source>
</evidence>
<dbReference type="InterPro" id="IPR050925">
    <property type="entry name" value="Rhomboid_protease_S54"/>
</dbReference>
<keyword evidence="5 7" id="KW-1133">Transmembrane helix</keyword>
<dbReference type="SUPFAM" id="SSF144091">
    <property type="entry name" value="Rhomboid-like"/>
    <property type="match status" value="1"/>
</dbReference>
<protein>
    <submittedName>
        <fullName evidence="9">Rhomboid family intramembrane serine protease</fullName>
    </submittedName>
</protein>
<feature type="transmembrane region" description="Helical" evidence="7">
    <location>
        <begin position="126"/>
        <end position="144"/>
    </location>
</feature>
<accession>A0ABS8EY96</accession>
<comment type="caution">
    <text evidence="9">The sequence shown here is derived from an EMBL/GenBank/DDBJ whole genome shotgun (WGS) entry which is preliminary data.</text>
</comment>
<dbReference type="Pfam" id="PF01694">
    <property type="entry name" value="Rhomboid"/>
    <property type="match status" value="1"/>
</dbReference>
<dbReference type="PANTHER" id="PTHR43731:SF14">
    <property type="entry name" value="PRESENILIN-ASSOCIATED RHOMBOID-LIKE PROTEIN, MITOCHONDRIAL"/>
    <property type="match status" value="1"/>
</dbReference>
<feature type="transmembrane region" description="Helical" evidence="7">
    <location>
        <begin position="58"/>
        <end position="83"/>
    </location>
</feature>
<evidence type="ECO:0000256" key="5">
    <source>
        <dbReference type="ARBA" id="ARBA00022989"/>
    </source>
</evidence>
<dbReference type="InterPro" id="IPR035952">
    <property type="entry name" value="Rhomboid-like_sf"/>
</dbReference>
<keyword evidence="6 7" id="KW-0472">Membrane</keyword>
<feature type="transmembrane region" description="Helical" evidence="7">
    <location>
        <begin position="179"/>
        <end position="198"/>
    </location>
</feature>
<keyword evidence="9" id="KW-0645">Protease</keyword>
<gene>
    <name evidence="9" type="ORF">LKD42_13200</name>
</gene>
<evidence type="ECO:0000256" key="4">
    <source>
        <dbReference type="ARBA" id="ARBA00022801"/>
    </source>
</evidence>
<dbReference type="GO" id="GO:0006508">
    <property type="term" value="P:proteolysis"/>
    <property type="evidence" value="ECO:0007669"/>
    <property type="project" value="UniProtKB-KW"/>
</dbReference>
<dbReference type="PROSITE" id="PS51257">
    <property type="entry name" value="PROKAR_LIPOPROTEIN"/>
    <property type="match status" value="1"/>
</dbReference>
<dbReference type="GO" id="GO:0008233">
    <property type="term" value="F:peptidase activity"/>
    <property type="evidence" value="ECO:0007669"/>
    <property type="project" value="UniProtKB-KW"/>
</dbReference>
<dbReference type="InterPro" id="IPR022764">
    <property type="entry name" value="Peptidase_S54_rhomboid_dom"/>
</dbReference>
<keyword evidence="4" id="KW-0378">Hydrolase</keyword>
<comment type="subcellular location">
    <subcellularLocation>
        <location evidence="1">Membrane</location>
        <topology evidence="1">Multi-pass membrane protein</topology>
    </subcellularLocation>
</comment>
<feature type="transmembrane region" description="Helical" evidence="7">
    <location>
        <begin position="12"/>
        <end position="32"/>
    </location>
</feature>
<dbReference type="Gene3D" id="1.20.1540.10">
    <property type="entry name" value="Rhomboid-like"/>
    <property type="match status" value="1"/>
</dbReference>
<evidence type="ECO:0000259" key="8">
    <source>
        <dbReference type="Pfam" id="PF01694"/>
    </source>
</evidence>
<evidence type="ECO:0000313" key="9">
    <source>
        <dbReference type="EMBL" id="MCC2150182.1"/>
    </source>
</evidence>
<feature type="domain" description="Peptidase S54 rhomboid" evidence="8">
    <location>
        <begin position="56"/>
        <end position="195"/>
    </location>
</feature>